<evidence type="ECO:0000313" key="3">
    <source>
        <dbReference type="WBParaSite" id="PDA_v2.g6445.t1"/>
    </source>
</evidence>
<feature type="region of interest" description="Disordered" evidence="1">
    <location>
        <begin position="118"/>
        <end position="199"/>
    </location>
</feature>
<evidence type="ECO:0000256" key="1">
    <source>
        <dbReference type="SAM" id="MobiDB-lite"/>
    </source>
</evidence>
<accession>A0A914R4T0</accession>
<feature type="compositionally biased region" description="Low complexity" evidence="1">
    <location>
        <begin position="118"/>
        <end position="149"/>
    </location>
</feature>
<keyword evidence="2" id="KW-1185">Reference proteome</keyword>
<sequence>MAMPAFGGNGLSTLPPPFGAPGGIGSFQGVPPQMNPMFQQQQQPGFPQMNQPPPFPMNNQGPQMGQLAGFTNGFADMLGMSPPPPMQGFPGSPPAEFNLIDSATSPPLNLKKRQISPQNGMNGQFGSFGQSGTFGQPGQQGPIGQQQQMNGGGQQRLGPAGIPIVGNVQGSPQNPSLSQPFGSFQTGIGANSMQPQQQQ</sequence>
<organism evidence="2 3">
    <name type="scientific">Panagrolaimus davidi</name>
    <dbReference type="NCBI Taxonomy" id="227884"/>
    <lineage>
        <taxon>Eukaryota</taxon>
        <taxon>Metazoa</taxon>
        <taxon>Ecdysozoa</taxon>
        <taxon>Nematoda</taxon>
        <taxon>Chromadorea</taxon>
        <taxon>Rhabditida</taxon>
        <taxon>Tylenchina</taxon>
        <taxon>Panagrolaimomorpha</taxon>
        <taxon>Panagrolaimoidea</taxon>
        <taxon>Panagrolaimidae</taxon>
        <taxon>Panagrolaimus</taxon>
    </lineage>
</organism>
<dbReference type="Proteomes" id="UP000887578">
    <property type="component" value="Unplaced"/>
</dbReference>
<proteinExistence type="predicted"/>
<reference evidence="3" key="1">
    <citation type="submission" date="2022-11" db="UniProtKB">
        <authorList>
            <consortium name="WormBaseParasite"/>
        </authorList>
    </citation>
    <scope>IDENTIFICATION</scope>
</reference>
<evidence type="ECO:0000313" key="2">
    <source>
        <dbReference type="Proteomes" id="UP000887578"/>
    </source>
</evidence>
<feature type="compositionally biased region" description="Polar residues" evidence="1">
    <location>
        <begin position="168"/>
        <end position="199"/>
    </location>
</feature>
<dbReference type="WBParaSite" id="PDA_v2.g6445.t1">
    <property type="protein sequence ID" value="PDA_v2.g6445.t1"/>
    <property type="gene ID" value="PDA_v2.g6445"/>
</dbReference>
<protein>
    <submittedName>
        <fullName evidence="3">Uncharacterized protein</fullName>
    </submittedName>
</protein>
<dbReference type="AlphaFoldDB" id="A0A914R4T0"/>
<name>A0A914R4T0_9BILA</name>